<reference evidence="1 2" key="1">
    <citation type="journal article" date="2008" name="Proc. Natl. Acad. Sci. U.S.A.">
        <title>Nitrogen fixation island and rhizosphere competence traits in the genome of root-associated Pseudomonas stutzeri A1501.</title>
        <authorList>
            <person name="Yan Y."/>
            <person name="Yang J."/>
            <person name="Dou Y."/>
            <person name="Chen M."/>
            <person name="Ping S."/>
            <person name="Peng J."/>
            <person name="Lu W."/>
            <person name="Zhang W."/>
            <person name="Yao Z."/>
            <person name="Li H."/>
            <person name="Liu W."/>
            <person name="He S."/>
            <person name="Geng L."/>
            <person name="Zhang X."/>
            <person name="Yang F."/>
            <person name="Yu H."/>
            <person name="Zhan Y."/>
            <person name="Li D."/>
            <person name="Lin Z."/>
            <person name="Wang Y."/>
            <person name="Elmerich C."/>
            <person name="Lin M."/>
            <person name="Jin Q."/>
        </authorList>
    </citation>
    <scope>NUCLEOTIDE SEQUENCE [LARGE SCALE GENOMIC DNA]</scope>
    <source>
        <strain evidence="1 2">A1501</strain>
    </source>
</reference>
<proteinExistence type="predicted"/>
<evidence type="ECO:0000313" key="1">
    <source>
        <dbReference type="EMBL" id="ABP79865.1"/>
    </source>
</evidence>
<dbReference type="KEGG" id="psa:PST_2202"/>
<dbReference type="EMBL" id="CP000304">
    <property type="protein sequence ID" value="ABP79865.1"/>
    <property type="molecule type" value="Genomic_DNA"/>
</dbReference>
<evidence type="ECO:0000313" key="2">
    <source>
        <dbReference type="Proteomes" id="UP000000233"/>
    </source>
</evidence>
<accession>A4VLL4</accession>
<protein>
    <submittedName>
        <fullName evidence="1">Uncharacterized protein</fullName>
    </submittedName>
</protein>
<gene>
    <name evidence="1" type="ordered locus">PST_2202</name>
</gene>
<name>A4VLL4_STUS1</name>
<dbReference type="AlphaFoldDB" id="A4VLL4"/>
<dbReference type="HOGENOM" id="CLU_3121758_0_0_6"/>
<sequence>MLCLFGRMLALSNIQIKLPLVVLDQTPCRQHNGWTIDKRGKATTIAPLNA</sequence>
<keyword evidence="2" id="KW-1185">Reference proteome</keyword>
<dbReference type="Proteomes" id="UP000000233">
    <property type="component" value="Chromosome"/>
</dbReference>
<organism evidence="1 2">
    <name type="scientific">Stutzerimonas stutzeri (strain A1501)</name>
    <name type="common">Pseudomonas stutzeri</name>
    <dbReference type="NCBI Taxonomy" id="379731"/>
    <lineage>
        <taxon>Bacteria</taxon>
        <taxon>Pseudomonadati</taxon>
        <taxon>Pseudomonadota</taxon>
        <taxon>Gammaproteobacteria</taxon>
        <taxon>Pseudomonadales</taxon>
        <taxon>Pseudomonadaceae</taxon>
        <taxon>Stutzerimonas</taxon>
    </lineage>
</organism>